<evidence type="ECO:0000259" key="1">
    <source>
        <dbReference type="Pfam" id="PF09949"/>
    </source>
</evidence>
<protein>
    <recommendedName>
        <fullName evidence="1">Phosphatidate phosphatase APP1 catalytic domain-containing protein</fullName>
    </recommendedName>
</protein>
<dbReference type="Pfam" id="PF09949">
    <property type="entry name" value="APP1_cat"/>
    <property type="match status" value="1"/>
</dbReference>
<dbReference type="GO" id="GO:0008195">
    <property type="term" value="F:phosphatidate phosphatase activity"/>
    <property type="evidence" value="ECO:0007669"/>
    <property type="project" value="InterPro"/>
</dbReference>
<proteinExistence type="predicted"/>
<organism evidence="2 3">
    <name type="scientific">Candidatus Muproteobacteria bacterium RBG_19FT_COMBO_61_10</name>
    <dbReference type="NCBI Taxonomy" id="1817761"/>
    <lineage>
        <taxon>Bacteria</taxon>
        <taxon>Pseudomonadati</taxon>
        <taxon>Pseudomonadota</taxon>
        <taxon>Candidatus Muproteobacteria</taxon>
    </lineage>
</organism>
<evidence type="ECO:0000313" key="3">
    <source>
        <dbReference type="Proteomes" id="UP000177950"/>
    </source>
</evidence>
<dbReference type="InterPro" id="IPR019236">
    <property type="entry name" value="APP1_cat"/>
</dbReference>
<reference evidence="2 3" key="1">
    <citation type="journal article" date="2016" name="Nat. Commun.">
        <title>Thousands of microbial genomes shed light on interconnected biogeochemical processes in an aquifer system.</title>
        <authorList>
            <person name="Anantharaman K."/>
            <person name="Brown C.T."/>
            <person name="Hug L.A."/>
            <person name="Sharon I."/>
            <person name="Castelle C.J."/>
            <person name="Probst A.J."/>
            <person name="Thomas B.C."/>
            <person name="Singh A."/>
            <person name="Wilkins M.J."/>
            <person name="Karaoz U."/>
            <person name="Brodie E.L."/>
            <person name="Williams K.H."/>
            <person name="Hubbard S.S."/>
            <person name="Banfield J.F."/>
        </authorList>
    </citation>
    <scope>NUCLEOTIDE SEQUENCE [LARGE SCALE GENOMIC DNA]</scope>
</reference>
<name>A0A1F6UPG3_9PROT</name>
<comment type="caution">
    <text evidence="2">The sequence shown here is derived from an EMBL/GenBank/DDBJ whole genome shotgun (WGS) entry which is preliminary data.</text>
</comment>
<feature type="domain" description="Phosphatidate phosphatase APP1 catalytic" evidence="1">
    <location>
        <begin position="5"/>
        <end position="88"/>
    </location>
</feature>
<dbReference type="PANTHER" id="PTHR28208:SF3">
    <property type="entry name" value="PHOSPHATIDATE PHOSPHATASE APP1"/>
    <property type="match status" value="1"/>
</dbReference>
<dbReference type="InterPro" id="IPR052935">
    <property type="entry name" value="Mg2+_PAP"/>
</dbReference>
<sequence>MQAGIQAFLDKNAFPRGVLITKKITDDKTSDPLTDQVQYKIGRIEQLLAALPQVRFVLVGDDGEHDPEIYDEIRRRHSARIEAVWIRKVNADAARPVYPEQRDLAAALTGTGGQ</sequence>
<evidence type="ECO:0000313" key="2">
    <source>
        <dbReference type="EMBL" id="OGI59246.1"/>
    </source>
</evidence>
<accession>A0A1F6UPG3</accession>
<dbReference type="Proteomes" id="UP000177950">
    <property type="component" value="Unassembled WGS sequence"/>
</dbReference>
<dbReference type="EMBL" id="MFSV01000002">
    <property type="protein sequence ID" value="OGI59246.1"/>
    <property type="molecule type" value="Genomic_DNA"/>
</dbReference>
<dbReference type="AlphaFoldDB" id="A0A1F6UPG3"/>
<dbReference type="PANTHER" id="PTHR28208">
    <property type="entry name" value="PHOSPHATIDATE PHOSPHATASE APP1"/>
    <property type="match status" value="1"/>
</dbReference>
<gene>
    <name evidence="2" type="ORF">A2V58_09110</name>
</gene>